<proteinExistence type="predicted"/>
<dbReference type="Proteomes" id="UP000827092">
    <property type="component" value="Unassembled WGS sequence"/>
</dbReference>
<evidence type="ECO:0000256" key="2">
    <source>
        <dbReference type="SAM" id="Phobius"/>
    </source>
</evidence>
<comment type="caution">
    <text evidence="3">The sequence shown here is derived from an EMBL/GenBank/DDBJ whole genome shotgun (WGS) entry which is preliminary data.</text>
</comment>
<feature type="region of interest" description="Disordered" evidence="1">
    <location>
        <begin position="75"/>
        <end position="94"/>
    </location>
</feature>
<keyword evidence="2" id="KW-0812">Transmembrane</keyword>
<feature type="transmembrane region" description="Helical" evidence="2">
    <location>
        <begin position="49"/>
        <end position="72"/>
    </location>
</feature>
<evidence type="ECO:0000313" key="3">
    <source>
        <dbReference type="EMBL" id="KAG8189400.1"/>
    </source>
</evidence>
<organism evidence="3 4">
    <name type="scientific">Oedothorax gibbosus</name>
    <dbReference type="NCBI Taxonomy" id="931172"/>
    <lineage>
        <taxon>Eukaryota</taxon>
        <taxon>Metazoa</taxon>
        <taxon>Ecdysozoa</taxon>
        <taxon>Arthropoda</taxon>
        <taxon>Chelicerata</taxon>
        <taxon>Arachnida</taxon>
        <taxon>Araneae</taxon>
        <taxon>Araneomorphae</taxon>
        <taxon>Entelegynae</taxon>
        <taxon>Araneoidea</taxon>
        <taxon>Linyphiidae</taxon>
        <taxon>Erigoninae</taxon>
        <taxon>Oedothorax</taxon>
    </lineage>
</organism>
<protein>
    <submittedName>
        <fullName evidence="3">Uncharacterized protein</fullName>
    </submittedName>
</protein>
<keyword evidence="2" id="KW-0472">Membrane</keyword>
<reference evidence="3 4" key="1">
    <citation type="journal article" date="2022" name="Nat. Ecol. Evol.">
        <title>A masculinizing supergene underlies an exaggerated male reproductive morph in a spider.</title>
        <authorList>
            <person name="Hendrickx F."/>
            <person name="De Corte Z."/>
            <person name="Sonet G."/>
            <person name="Van Belleghem S.M."/>
            <person name="Kostlbacher S."/>
            <person name="Vangestel C."/>
        </authorList>
    </citation>
    <scope>NUCLEOTIDE SEQUENCE [LARGE SCALE GENOMIC DNA]</scope>
    <source>
        <strain evidence="3">W744_W776</strain>
    </source>
</reference>
<dbReference type="AlphaFoldDB" id="A0AAV6UYD2"/>
<gene>
    <name evidence="3" type="ORF">JTE90_020216</name>
</gene>
<dbReference type="EMBL" id="JAFNEN010000216">
    <property type="protein sequence ID" value="KAG8189400.1"/>
    <property type="molecule type" value="Genomic_DNA"/>
</dbReference>
<keyword evidence="4" id="KW-1185">Reference proteome</keyword>
<keyword evidence="2" id="KW-1133">Transmembrane helix</keyword>
<evidence type="ECO:0000313" key="4">
    <source>
        <dbReference type="Proteomes" id="UP000827092"/>
    </source>
</evidence>
<sequence length="94" mass="10267">MGGRGACISWFCFRYEQTFGLLGVFKTHEKEQPIFVVNMTKNSEFDSDVPVIVVLFVIVVAFVSAALVIAVLSTNSSNGKSKNDSAQTVKLVSF</sequence>
<name>A0AAV6UYD2_9ARAC</name>
<accession>A0AAV6UYD2</accession>
<evidence type="ECO:0000256" key="1">
    <source>
        <dbReference type="SAM" id="MobiDB-lite"/>
    </source>
</evidence>